<comment type="caution">
    <text evidence="1">The sequence shown here is derived from an EMBL/GenBank/DDBJ whole genome shotgun (WGS) entry which is preliminary data.</text>
</comment>
<accession>A0AB34T7E2</accession>
<reference evidence="1 2" key="1">
    <citation type="journal article" date="2015" name="Int J Genomics">
        <title>Comparative Genomics Revealed Genetic Diversity and Species/Strain-Level Differences in Carbohydrate Metabolism of Three Probiotic Bifidobacterial Species.</title>
        <authorList>
            <person name="Odamaki T."/>
            <person name="Horigome A."/>
            <person name="Sugahara H."/>
            <person name="Hashikura N."/>
            <person name="Minami J."/>
            <person name="Xiao J.Z."/>
            <person name="Abe F."/>
        </authorList>
    </citation>
    <scope>NUCLEOTIDE SEQUENCE [LARGE SCALE GENOMIC DNA]</scope>
    <source>
        <strain evidence="1 2">MCC 0483</strain>
    </source>
</reference>
<proteinExistence type="predicted"/>
<sequence length="78" mass="8988">MGHLSSEIVSHMLTGIILTNIANRKRWVILPLFNQVSRPIRGSIIDNQPFKSIMILRDKRLMQMLEQISPVECRGKNC</sequence>
<name>A0AB34T7E2_9BIFI</name>
<evidence type="ECO:0000313" key="1">
    <source>
        <dbReference type="EMBL" id="KOA47751.1"/>
    </source>
</evidence>
<dbReference type="Proteomes" id="UP000037239">
    <property type="component" value="Unassembled WGS sequence"/>
</dbReference>
<evidence type="ECO:0000313" key="2">
    <source>
        <dbReference type="Proteomes" id="UP000037239"/>
    </source>
</evidence>
<dbReference type="EMBL" id="AWFK01000022">
    <property type="protein sequence ID" value="KOA47751.1"/>
    <property type="molecule type" value="Genomic_DNA"/>
</dbReference>
<organism evidence="1 2">
    <name type="scientific">Bifidobacterium animalis subsp. animalis MCC 0483</name>
    <dbReference type="NCBI Taxonomy" id="1365955"/>
    <lineage>
        <taxon>Bacteria</taxon>
        <taxon>Bacillati</taxon>
        <taxon>Actinomycetota</taxon>
        <taxon>Actinomycetes</taxon>
        <taxon>Bifidobacteriales</taxon>
        <taxon>Bifidobacteriaceae</taxon>
        <taxon>Bifidobacterium</taxon>
    </lineage>
</organism>
<gene>
    <name evidence="1" type="ORF">BAAM0483_09315</name>
</gene>
<protein>
    <submittedName>
        <fullName evidence="1">Uncharacterized protein</fullName>
    </submittedName>
</protein>
<dbReference type="AlphaFoldDB" id="A0AB34T7E2"/>